<dbReference type="InterPro" id="IPR002110">
    <property type="entry name" value="Ankyrin_rpt"/>
</dbReference>
<evidence type="ECO:0000256" key="2">
    <source>
        <dbReference type="ARBA" id="ARBA00023043"/>
    </source>
</evidence>
<dbReference type="InterPro" id="IPR036770">
    <property type="entry name" value="Ankyrin_rpt-contain_sf"/>
</dbReference>
<accession>A0ABM4BY77</accession>
<evidence type="ECO:0000313" key="4">
    <source>
        <dbReference type="Proteomes" id="UP001652625"/>
    </source>
</evidence>
<proteinExistence type="predicted"/>
<dbReference type="RefSeq" id="XP_065654179.1">
    <property type="nucleotide sequence ID" value="XM_065798107.1"/>
</dbReference>
<gene>
    <name evidence="5" type="primary">LOC136080840</name>
</gene>
<dbReference type="SMART" id="SM00248">
    <property type="entry name" value="ANK"/>
    <property type="match status" value="2"/>
</dbReference>
<dbReference type="PROSITE" id="PS50297">
    <property type="entry name" value="ANK_REP_REGION"/>
    <property type="match status" value="1"/>
</dbReference>
<evidence type="ECO:0000313" key="5">
    <source>
        <dbReference type="RefSeq" id="XP_065654179.1"/>
    </source>
</evidence>
<keyword evidence="4" id="KW-1185">Reference proteome</keyword>
<organism evidence="4 5">
    <name type="scientific">Hydra vulgaris</name>
    <name type="common">Hydra</name>
    <name type="synonym">Hydra attenuata</name>
    <dbReference type="NCBI Taxonomy" id="6087"/>
    <lineage>
        <taxon>Eukaryota</taxon>
        <taxon>Metazoa</taxon>
        <taxon>Cnidaria</taxon>
        <taxon>Hydrozoa</taxon>
        <taxon>Hydroidolina</taxon>
        <taxon>Anthoathecata</taxon>
        <taxon>Aplanulata</taxon>
        <taxon>Hydridae</taxon>
        <taxon>Hydra</taxon>
    </lineage>
</organism>
<evidence type="ECO:0000256" key="3">
    <source>
        <dbReference type="PROSITE-ProRule" id="PRU00023"/>
    </source>
</evidence>
<feature type="repeat" description="ANK" evidence="3">
    <location>
        <begin position="256"/>
        <end position="288"/>
    </location>
</feature>
<protein>
    <submittedName>
        <fullName evidence="5">Uncharacterized protein LOC136080840 isoform X2</fullName>
    </submittedName>
</protein>
<dbReference type="GeneID" id="136080840"/>
<dbReference type="PROSITE" id="PS50088">
    <property type="entry name" value="ANK_REPEAT"/>
    <property type="match status" value="1"/>
</dbReference>
<dbReference type="SUPFAM" id="SSF48403">
    <property type="entry name" value="Ankyrin repeat"/>
    <property type="match status" value="1"/>
</dbReference>
<dbReference type="PANTHER" id="PTHR24198:SF165">
    <property type="entry name" value="ANKYRIN REPEAT-CONTAINING PROTEIN-RELATED"/>
    <property type="match status" value="1"/>
</dbReference>
<reference evidence="5" key="1">
    <citation type="submission" date="2025-08" db="UniProtKB">
        <authorList>
            <consortium name="RefSeq"/>
        </authorList>
    </citation>
    <scope>IDENTIFICATION</scope>
</reference>
<dbReference type="PANTHER" id="PTHR24198">
    <property type="entry name" value="ANKYRIN REPEAT AND PROTEIN KINASE DOMAIN-CONTAINING PROTEIN"/>
    <property type="match status" value="1"/>
</dbReference>
<evidence type="ECO:0000256" key="1">
    <source>
        <dbReference type="ARBA" id="ARBA00022737"/>
    </source>
</evidence>
<name>A0ABM4BY77_HYDVU</name>
<keyword evidence="2 3" id="KW-0040">ANK repeat</keyword>
<keyword evidence="1" id="KW-0677">Repeat</keyword>
<dbReference type="Proteomes" id="UP001652625">
    <property type="component" value="Chromosome 05"/>
</dbReference>
<dbReference type="Pfam" id="PF12796">
    <property type="entry name" value="Ank_2"/>
    <property type="match status" value="1"/>
</dbReference>
<dbReference type="Gene3D" id="1.25.40.20">
    <property type="entry name" value="Ankyrin repeat-containing domain"/>
    <property type="match status" value="1"/>
</dbReference>
<sequence length="335" mass="39040">MFDMKTIKFLRSSKETYSLVKEKSFLSKFIFFKKKHDLESYKEIPTILSEEKYSYKNVKLVSCRLIIENNSSKVYENISAKDHLKTNQRVDDQDVPNEGKHQFLKIAQVKVVWGSNSNKSLKEYTLPKLFSLLQFGASLGCTMFEKTNIDNCHSYGKTLLFKAIEIRALQCVKVLMKNTYIKNNIIRAAFGYIMQKYGDQEIEIIKSLYDRLKKSSRKVETLNYLHKLCYAREDVTVIKVAKMLLEHEDVNSTDLHERTPLMLAVQTKKKDLVEVLLKNKADVTLFDVNFKMAINYCKENTKEYRLISDALIMAYGRRLGLDVSTLTPLEPFTYF</sequence>